<evidence type="ECO:0000313" key="2">
    <source>
        <dbReference type="EMBL" id="MCP3424654.1"/>
    </source>
</evidence>
<name>A0A9X2HCM1_9MICC</name>
<dbReference type="EMBL" id="JANAFB010000002">
    <property type="protein sequence ID" value="MCP3424654.1"/>
    <property type="molecule type" value="Genomic_DNA"/>
</dbReference>
<sequence>MLGREVALGLIRRGHRVTAFQRSDAKALKASLGEQGRERLHQHRGDLTDPDAVRRALEDADAVVHLAAKVSVSGPWEEYEQANVRGTRVLLQLARRAGVRDVVYVSSPSVSHAGSAFMGQGNEPAEPDAARGSYARSKAYGERLALEADGEDFRVGVVRPHLVWGPGDTQLVERILERAARGGLPLLDQGAALIDSTYVTNAADAIVRCLERIEQAHGRPLVVTNGEPRTVGELLGGMCRAAGVPEPTRRVPSSLARLAGRVIEKVWERRPGEDEPPMTEFLAEQLSTAHWFDQRQTREVLDWTPEVSIDAGMERLREYYRG</sequence>
<proteinExistence type="predicted"/>
<dbReference type="InterPro" id="IPR036291">
    <property type="entry name" value="NAD(P)-bd_dom_sf"/>
</dbReference>
<dbReference type="Pfam" id="PF01370">
    <property type="entry name" value="Epimerase"/>
    <property type="match status" value="1"/>
</dbReference>
<dbReference type="AlphaFoldDB" id="A0A9X2HCM1"/>
<dbReference type="RefSeq" id="WP_254164417.1">
    <property type="nucleotide sequence ID" value="NZ_JANAFB010000002.1"/>
</dbReference>
<dbReference type="GO" id="GO:0004029">
    <property type="term" value="F:aldehyde dehydrogenase (NAD+) activity"/>
    <property type="evidence" value="ECO:0007669"/>
    <property type="project" value="TreeGrafter"/>
</dbReference>
<comment type="caution">
    <text evidence="2">The sequence shown here is derived from an EMBL/GenBank/DDBJ whole genome shotgun (WGS) entry which is preliminary data.</text>
</comment>
<organism evidence="2 3">
    <name type="scientific">Rothia santali</name>
    <dbReference type="NCBI Taxonomy" id="2949643"/>
    <lineage>
        <taxon>Bacteria</taxon>
        <taxon>Bacillati</taxon>
        <taxon>Actinomycetota</taxon>
        <taxon>Actinomycetes</taxon>
        <taxon>Micrococcales</taxon>
        <taxon>Micrococcaceae</taxon>
        <taxon>Rothia</taxon>
    </lineage>
</organism>
<dbReference type="PANTHER" id="PTHR48079">
    <property type="entry name" value="PROTEIN YEEZ"/>
    <property type="match status" value="1"/>
</dbReference>
<protein>
    <submittedName>
        <fullName evidence="2">NAD-dependent epimerase/dehydratase family protein</fullName>
    </submittedName>
</protein>
<dbReference type="GO" id="GO:0005737">
    <property type="term" value="C:cytoplasm"/>
    <property type="evidence" value="ECO:0007669"/>
    <property type="project" value="TreeGrafter"/>
</dbReference>
<dbReference type="PANTHER" id="PTHR48079:SF6">
    <property type="entry name" value="NAD(P)-BINDING DOMAIN-CONTAINING PROTEIN-RELATED"/>
    <property type="match status" value="1"/>
</dbReference>
<dbReference type="Gene3D" id="3.40.50.720">
    <property type="entry name" value="NAD(P)-binding Rossmann-like Domain"/>
    <property type="match status" value="1"/>
</dbReference>
<feature type="domain" description="NAD-dependent epimerase/dehydratase" evidence="1">
    <location>
        <begin position="1"/>
        <end position="220"/>
    </location>
</feature>
<accession>A0A9X2HCM1</accession>
<evidence type="ECO:0000259" key="1">
    <source>
        <dbReference type="Pfam" id="PF01370"/>
    </source>
</evidence>
<evidence type="ECO:0000313" key="3">
    <source>
        <dbReference type="Proteomes" id="UP001139502"/>
    </source>
</evidence>
<dbReference type="Proteomes" id="UP001139502">
    <property type="component" value="Unassembled WGS sequence"/>
</dbReference>
<gene>
    <name evidence="2" type="ORF">NBM05_01030</name>
</gene>
<dbReference type="SUPFAM" id="SSF51735">
    <property type="entry name" value="NAD(P)-binding Rossmann-fold domains"/>
    <property type="match status" value="1"/>
</dbReference>
<dbReference type="InterPro" id="IPR051783">
    <property type="entry name" value="NAD(P)-dependent_oxidoreduct"/>
</dbReference>
<keyword evidence="3" id="KW-1185">Reference proteome</keyword>
<reference evidence="2" key="1">
    <citation type="submission" date="2022-06" db="EMBL/GenBank/DDBJ databases">
        <title>Rothia sp. isolated from sandalwood seedling.</title>
        <authorList>
            <person name="Tuikhar N."/>
            <person name="Kirdat K."/>
            <person name="Thorat V."/>
            <person name="Swetha P."/>
            <person name="Padma S."/>
            <person name="Sundararaj R."/>
            <person name="Yadav A."/>
        </authorList>
    </citation>
    <scope>NUCLEOTIDE SEQUENCE</scope>
    <source>
        <strain evidence="2">AR01</strain>
    </source>
</reference>
<dbReference type="InterPro" id="IPR001509">
    <property type="entry name" value="Epimerase_deHydtase"/>
</dbReference>